<dbReference type="PANTHER" id="PTHR46609:SF8">
    <property type="entry name" value="YQAJ VIRAL RECOMBINASE DOMAIN-CONTAINING PROTEIN"/>
    <property type="match status" value="1"/>
</dbReference>
<feature type="non-terminal residue" evidence="2">
    <location>
        <position position="252"/>
    </location>
</feature>
<feature type="non-terminal residue" evidence="2">
    <location>
        <position position="1"/>
    </location>
</feature>
<sequence>LEWVKPKDKKEQRAKDVTKKTKSSPSTSKAIPESSDDDIDLNPEQKRFVNASNFGLICKAKRTNKLKYIAKVIYDPKERTNRANTYSSEFRKAALEAYKNECNKRCVPASLVIHRNQFLAGSPDFFMEKNGIALIKCPYSIKDEHPQEAIKSGLLECCNKRSGKLLKTHDYHYHIQGLLAITEKDWCDFVIYTKKGEKIERIERDERFWKMMLPKLSRFYEDYLKCNADNFRGKKINILQNGLINNVDYYKP</sequence>
<evidence type="ECO:0000256" key="1">
    <source>
        <dbReference type="SAM" id="MobiDB-lite"/>
    </source>
</evidence>
<dbReference type="CDD" id="cd22343">
    <property type="entry name" value="PDDEXK_lambda_exonuclease-like"/>
    <property type="match status" value="1"/>
</dbReference>
<organism evidence="2">
    <name type="scientific">Anoplophora glabripennis</name>
    <name type="common">Asian longhorn beetle</name>
    <name type="synonym">Anoplophora nobilis</name>
    <dbReference type="NCBI Taxonomy" id="217634"/>
    <lineage>
        <taxon>Eukaryota</taxon>
        <taxon>Metazoa</taxon>
        <taxon>Ecdysozoa</taxon>
        <taxon>Arthropoda</taxon>
        <taxon>Hexapoda</taxon>
        <taxon>Insecta</taxon>
        <taxon>Pterygota</taxon>
        <taxon>Neoptera</taxon>
        <taxon>Endopterygota</taxon>
        <taxon>Coleoptera</taxon>
        <taxon>Polyphaga</taxon>
        <taxon>Cucujiformia</taxon>
        <taxon>Chrysomeloidea</taxon>
        <taxon>Cerambycidae</taxon>
        <taxon>Lamiinae</taxon>
        <taxon>Lamiini</taxon>
        <taxon>Anoplophora</taxon>
    </lineage>
</organism>
<dbReference type="PANTHER" id="PTHR46609">
    <property type="entry name" value="EXONUCLEASE, PHAGE-TYPE/RECB, C-TERMINAL DOMAIN-CONTAINING PROTEIN"/>
    <property type="match status" value="1"/>
</dbReference>
<dbReference type="SUPFAM" id="SSF52980">
    <property type="entry name" value="Restriction endonuclease-like"/>
    <property type="match status" value="1"/>
</dbReference>
<evidence type="ECO:0000313" key="2">
    <source>
        <dbReference type="EMBL" id="JAB62293.1"/>
    </source>
</evidence>
<proteinExistence type="predicted"/>
<feature type="region of interest" description="Disordered" evidence="1">
    <location>
        <begin position="1"/>
        <end position="41"/>
    </location>
</feature>
<accession>V5GPT9</accession>
<dbReference type="GO" id="GO:0006281">
    <property type="term" value="P:DNA repair"/>
    <property type="evidence" value="ECO:0007669"/>
    <property type="project" value="UniProtKB-ARBA"/>
</dbReference>
<feature type="compositionally biased region" description="Basic and acidic residues" evidence="1">
    <location>
        <begin position="1"/>
        <end position="19"/>
    </location>
</feature>
<reference evidence="2" key="1">
    <citation type="submission" date="2013-07" db="EMBL/GenBank/DDBJ databases">
        <title>Midgut Transcriptome Profiling of Anoplphora glabripennis, a Lignocellulose Degrading, Wood-Boring Cerambycid.</title>
        <authorList>
            <person name="Scully E.D."/>
            <person name="Hoover K."/>
            <person name="Carlson J.E."/>
            <person name="Tien M."/>
            <person name="Geib S.M."/>
        </authorList>
    </citation>
    <scope>NUCLEOTIDE SEQUENCE</scope>
</reference>
<name>V5GPT9_ANOGL</name>
<dbReference type="AlphaFoldDB" id="V5GPT9"/>
<dbReference type="InterPro" id="IPR011604">
    <property type="entry name" value="PDDEXK-like_dom_sf"/>
</dbReference>
<protein>
    <recommendedName>
        <fullName evidence="3">YqaJ viral recombinase domain-containing protein</fullName>
    </recommendedName>
</protein>
<dbReference type="EMBL" id="GALX01006173">
    <property type="protein sequence ID" value="JAB62293.1"/>
    <property type="molecule type" value="Transcribed_RNA"/>
</dbReference>
<evidence type="ECO:0008006" key="3">
    <source>
        <dbReference type="Google" id="ProtNLM"/>
    </source>
</evidence>
<dbReference type="InterPro" id="IPR011335">
    <property type="entry name" value="Restrct_endonuc-II-like"/>
</dbReference>
<dbReference type="Gene3D" id="3.90.320.10">
    <property type="match status" value="1"/>
</dbReference>
<dbReference type="InterPro" id="IPR051703">
    <property type="entry name" value="NF-kappa-B_Signaling_Reg"/>
</dbReference>